<protein>
    <submittedName>
        <fullName evidence="2">Uncharacterized protein</fullName>
    </submittedName>
</protein>
<reference evidence="2 3" key="1">
    <citation type="submission" date="2010-03" db="EMBL/GenBank/DDBJ databases">
        <title>The Genome Sequence of Fusobacterium sp. 1_1_41FAA.</title>
        <authorList>
            <consortium name="The Broad Institute Genome Sequencing Platform"/>
            <person name="Ward D."/>
            <person name="Earl A."/>
            <person name="Feldgarden M."/>
            <person name="Gevers D."/>
            <person name="Young S.K."/>
            <person name="Zeng Q."/>
            <person name="Koehrsen M."/>
            <person name="Alvarado L."/>
            <person name="Berlin A."/>
            <person name="Borenstein D."/>
            <person name="Chapman S."/>
            <person name="Chen Z."/>
            <person name="Engels R."/>
            <person name="Freedman E."/>
            <person name="Gellesch M."/>
            <person name="Goldberg J."/>
            <person name="Griggs A."/>
            <person name="Gujja S."/>
            <person name="Heilman E."/>
            <person name="Heiman D."/>
            <person name="Hepburn T."/>
            <person name="Howarth C."/>
            <person name="Jen D."/>
            <person name="Larson L."/>
            <person name="Mehta T."/>
            <person name="Park D."/>
            <person name="Pearson M."/>
            <person name="Richards J."/>
            <person name="Roberts A."/>
            <person name="Saif S."/>
            <person name="Shea T."/>
            <person name="Shenoy N."/>
            <person name="Sisk P."/>
            <person name="Stolte C."/>
            <person name="Sykes S."/>
            <person name="Walk T."/>
            <person name="White J."/>
            <person name="Yandava C."/>
            <person name="Strauss J.C."/>
            <person name="Ambrose C.E."/>
            <person name="Allen-Vercoe E."/>
            <person name="Haas B."/>
            <person name="Henn M.R."/>
            <person name="Nusbaum C."/>
            <person name="Birren B."/>
        </authorList>
    </citation>
    <scope>NUCLEOTIDE SEQUENCE [LARGE SCALE GENOMIC DNA]</scope>
    <source>
        <strain evidence="2 3">1_1_41FAA</strain>
    </source>
</reference>
<proteinExistence type="predicted"/>
<evidence type="ECO:0000313" key="3">
    <source>
        <dbReference type="Proteomes" id="UP000003964"/>
    </source>
</evidence>
<evidence type="ECO:0000313" key="2">
    <source>
        <dbReference type="EMBL" id="EFG27911.2"/>
    </source>
</evidence>
<feature type="transmembrane region" description="Helical" evidence="1">
    <location>
        <begin position="91"/>
        <end position="111"/>
    </location>
</feature>
<organism evidence="2 3">
    <name type="scientific">Fusobacterium periodonticum 1_1_41FAA</name>
    <dbReference type="NCBI Taxonomy" id="469621"/>
    <lineage>
        <taxon>Bacteria</taxon>
        <taxon>Fusobacteriati</taxon>
        <taxon>Fusobacteriota</taxon>
        <taxon>Fusobacteriia</taxon>
        <taxon>Fusobacteriales</taxon>
        <taxon>Fusobacteriaceae</taxon>
        <taxon>Fusobacterium</taxon>
    </lineage>
</organism>
<dbReference type="AlphaFoldDB" id="D6LHN5"/>
<feature type="transmembrane region" description="Helical" evidence="1">
    <location>
        <begin position="123"/>
        <end position="150"/>
    </location>
</feature>
<accession>D6LHN5</accession>
<keyword evidence="1" id="KW-1133">Transmembrane helix</keyword>
<feature type="transmembrane region" description="Helical" evidence="1">
    <location>
        <begin position="64"/>
        <end position="85"/>
    </location>
</feature>
<keyword evidence="1" id="KW-0812">Transmembrane</keyword>
<dbReference type="EMBL" id="GG770383">
    <property type="protein sequence ID" value="EFG27911.2"/>
    <property type="molecule type" value="Genomic_DNA"/>
</dbReference>
<evidence type="ECO:0000256" key="1">
    <source>
        <dbReference type="SAM" id="Phobius"/>
    </source>
</evidence>
<name>D6LHN5_9FUSO</name>
<gene>
    <name evidence="2" type="ORF">HMPREF0400_01243</name>
</gene>
<keyword evidence="1" id="KW-0472">Membrane</keyword>
<dbReference type="Proteomes" id="UP000003964">
    <property type="component" value="Unassembled WGS sequence"/>
</dbReference>
<sequence>MKLYDHINLDIARLQAIEAIDFKTEDNKKDFIKQLESKEKKLSKSIEKYSKKISDIEMDSMKKLTMFLSVFTLIAGNISIIFKGIDIKPNQLVALIFIVNSTLILAIHTLFNLATKEKYRKSILFFCIISILIGLSILVFSDVISLIMLFCLK</sequence>